<organism evidence="2 3">
    <name type="scientific">Cyprinodon variegatus</name>
    <name type="common">Sheepshead minnow</name>
    <dbReference type="NCBI Taxonomy" id="28743"/>
    <lineage>
        <taxon>Eukaryota</taxon>
        <taxon>Metazoa</taxon>
        <taxon>Chordata</taxon>
        <taxon>Craniata</taxon>
        <taxon>Vertebrata</taxon>
        <taxon>Euteleostomi</taxon>
        <taxon>Actinopterygii</taxon>
        <taxon>Neopterygii</taxon>
        <taxon>Teleostei</taxon>
        <taxon>Neoteleostei</taxon>
        <taxon>Acanthomorphata</taxon>
        <taxon>Ovalentaria</taxon>
        <taxon>Atherinomorphae</taxon>
        <taxon>Cyprinodontiformes</taxon>
        <taxon>Cyprinodontidae</taxon>
        <taxon>Cyprinodon</taxon>
    </lineage>
</organism>
<dbReference type="AlphaFoldDB" id="A0A3Q2FUB7"/>
<name>A0A3Q2FUB7_CYPVA</name>
<keyword evidence="1" id="KW-0175">Coiled coil</keyword>
<reference evidence="2" key="1">
    <citation type="submission" date="2025-08" db="UniProtKB">
        <authorList>
            <consortium name="Ensembl"/>
        </authorList>
    </citation>
    <scope>IDENTIFICATION</scope>
</reference>
<evidence type="ECO:0000256" key="1">
    <source>
        <dbReference type="SAM" id="Coils"/>
    </source>
</evidence>
<accession>A0A3Q2FUB7</accession>
<sequence length="370" mass="42520">METLVDCLHAGTFWPIRLHQTLPKQDESALHSCTFSQPCLLSLRISKCLVGFLYLGFLYRTHAQTDSETEAVFNPYDPTWLNTVKINQMGMKALGELFEYWIQQVSGLERERDELIQELLSLQDPRLQVVEHLRGKQREAKRLLSQAQLDYAAVHKEVQQVKRKLFSTARDCIQSQVMLAAQEYEVAQCAITQEDLKASLHVLTHEFRQLQDNHQNQLNYLRNQASKPCRLRAMSDVSQCRQASIRLQRRLSGSMMALEGWYKPRMVALLRRRQAAEEALRKSKDQALDLRDRVAPLREDVKRLEMQKSCLEKKITLMTTEREERTAHHTVGLVCTGMTIGCSMSQTDGMVCAGDCGKTTRHTERIKSGV</sequence>
<protein>
    <recommendedName>
        <fullName evidence="4">IF rod domain-containing protein</fullName>
    </recommendedName>
</protein>
<proteinExistence type="predicted"/>
<dbReference type="Ensembl" id="ENSCVAT00000017362.1">
    <property type="protein sequence ID" value="ENSCVAP00000010610.1"/>
    <property type="gene ID" value="ENSCVAG00000012777.1"/>
</dbReference>
<evidence type="ECO:0000313" key="3">
    <source>
        <dbReference type="Proteomes" id="UP000265020"/>
    </source>
</evidence>
<dbReference type="GO" id="GO:0005882">
    <property type="term" value="C:intermediate filament"/>
    <property type="evidence" value="ECO:0007669"/>
    <property type="project" value="InterPro"/>
</dbReference>
<dbReference type="OMA" id="QCRQASI"/>
<evidence type="ECO:0008006" key="4">
    <source>
        <dbReference type="Google" id="ProtNLM"/>
    </source>
</evidence>
<reference evidence="2" key="2">
    <citation type="submission" date="2025-09" db="UniProtKB">
        <authorList>
            <consortium name="Ensembl"/>
        </authorList>
    </citation>
    <scope>IDENTIFICATION</scope>
</reference>
<dbReference type="Proteomes" id="UP000265020">
    <property type="component" value="Unassembled WGS sequence"/>
</dbReference>
<feature type="coiled-coil region" evidence="1">
    <location>
        <begin position="266"/>
        <end position="321"/>
    </location>
</feature>
<evidence type="ECO:0000313" key="2">
    <source>
        <dbReference type="Ensembl" id="ENSCVAP00000010610.1"/>
    </source>
</evidence>
<dbReference type="PANTHER" id="PTHR47147:SF1">
    <property type="entry name" value="SYNCOILIN"/>
    <property type="match status" value="1"/>
</dbReference>
<dbReference type="STRING" id="28743.ENSCVAP00000010610"/>
<dbReference type="InterPro" id="IPR027702">
    <property type="entry name" value="Syncoilin"/>
</dbReference>
<dbReference type="GeneTree" id="ENSGT00390000018108"/>
<keyword evidence="3" id="KW-1185">Reference proteome</keyword>
<dbReference type="PANTHER" id="PTHR47147">
    <property type="entry name" value="SYNCOILIN"/>
    <property type="match status" value="1"/>
</dbReference>